<accession>A0A1M6FEJ2</accession>
<gene>
    <name evidence="2" type="ORF">SAMN05444337_1208</name>
</gene>
<keyword evidence="1" id="KW-0732">Signal</keyword>
<reference evidence="2 3" key="1">
    <citation type="submission" date="2016-11" db="EMBL/GenBank/DDBJ databases">
        <authorList>
            <person name="Jaros S."/>
            <person name="Januszkiewicz K."/>
            <person name="Wedrychowicz H."/>
        </authorList>
    </citation>
    <scope>NUCLEOTIDE SEQUENCE [LARGE SCALE GENOMIC DNA]</scope>
    <source>
        <strain evidence="2 3">DSM 22807</strain>
    </source>
</reference>
<name>A0A1M6FEJ2_9FLAO</name>
<feature type="signal peptide" evidence="1">
    <location>
        <begin position="1"/>
        <end position="18"/>
    </location>
</feature>
<evidence type="ECO:0000256" key="1">
    <source>
        <dbReference type="SAM" id="SignalP"/>
    </source>
</evidence>
<proteinExistence type="predicted"/>
<dbReference type="InterPro" id="IPR046715">
    <property type="entry name" value="DUF6607"/>
</dbReference>
<dbReference type="AlphaFoldDB" id="A0A1M6FEJ2"/>
<dbReference type="OrthoDB" id="8564954at2"/>
<evidence type="ECO:0000313" key="3">
    <source>
        <dbReference type="Proteomes" id="UP000184232"/>
    </source>
</evidence>
<dbReference type="RefSeq" id="WP_072782951.1">
    <property type="nucleotide sequence ID" value="NZ_FQZH01000001.1"/>
</dbReference>
<organism evidence="2 3">
    <name type="scientific">Flavobacterium haoranii</name>
    <dbReference type="NCBI Taxonomy" id="683124"/>
    <lineage>
        <taxon>Bacteria</taxon>
        <taxon>Pseudomonadati</taxon>
        <taxon>Bacteroidota</taxon>
        <taxon>Flavobacteriia</taxon>
        <taxon>Flavobacteriales</taxon>
        <taxon>Flavobacteriaceae</taxon>
        <taxon>Flavobacterium</taxon>
    </lineage>
</organism>
<dbReference type="STRING" id="683124.SAMN05444337_1208"/>
<evidence type="ECO:0000313" key="2">
    <source>
        <dbReference type="EMBL" id="SHI96069.1"/>
    </source>
</evidence>
<dbReference type="Proteomes" id="UP000184232">
    <property type="component" value="Unassembled WGS sequence"/>
</dbReference>
<protein>
    <recommendedName>
        <fullName evidence="4">DKNYY family protein</fullName>
    </recommendedName>
</protein>
<sequence length="296" mass="35224">MRKKLLLLSTLFSIITLAQNKQEDIKAIKSMCGCYEVQFNFTETFQPKKDSLYIASPTKKDWGLEWVELVEDTPNKIVMQHLLIVSDSMIIKHWRQDWLYENTDLYTFNKDLHWKYSKLDSKTVKGQWTQKVYQVDDSPRYEGSATWIHADGKHYWMNTTDAPLPRREHTIRNDYNVLKRRNIHEITAYGWLHEQDNVKIKRDDKGNDTEIAQEKGLDLYKKVDDSKCKAAQNWWKTNQFVWKNVRTKWQTIFDGKKDIYLEGKVDKKPLYSHLFSLKTNATKKESDTIIDSFIKK</sequence>
<evidence type="ECO:0008006" key="4">
    <source>
        <dbReference type="Google" id="ProtNLM"/>
    </source>
</evidence>
<feature type="chain" id="PRO_5013155586" description="DKNYY family protein" evidence="1">
    <location>
        <begin position="19"/>
        <end position="296"/>
    </location>
</feature>
<dbReference type="EMBL" id="FQZH01000001">
    <property type="protein sequence ID" value="SHI96069.1"/>
    <property type="molecule type" value="Genomic_DNA"/>
</dbReference>
<dbReference type="Pfam" id="PF20311">
    <property type="entry name" value="DUF6607"/>
    <property type="match status" value="1"/>
</dbReference>
<keyword evidence="3" id="KW-1185">Reference proteome</keyword>